<dbReference type="Proteomes" id="UP000034875">
    <property type="component" value="Unassembled WGS sequence"/>
</dbReference>
<comment type="similarity">
    <text evidence="1">Belongs to the GSP E family.</text>
</comment>
<dbReference type="InterPro" id="IPR037257">
    <property type="entry name" value="T2SS_E_N_sf"/>
</dbReference>
<dbReference type="EMBL" id="LCCZ01000055">
    <property type="protein sequence ID" value="KKS41454.1"/>
    <property type="molecule type" value="Genomic_DNA"/>
</dbReference>
<feature type="domain" description="AAA+ ATPase" evidence="4">
    <location>
        <begin position="315"/>
        <end position="436"/>
    </location>
</feature>
<gene>
    <name evidence="5" type="ORF">UV05_C0055G0003</name>
</gene>
<dbReference type="FunFam" id="3.40.50.300:FF:000398">
    <property type="entry name" value="Type IV pilus assembly ATPase PilB"/>
    <property type="match status" value="1"/>
</dbReference>
<evidence type="ECO:0000256" key="2">
    <source>
        <dbReference type="ARBA" id="ARBA00022741"/>
    </source>
</evidence>
<dbReference type="GO" id="GO:0016887">
    <property type="term" value="F:ATP hydrolysis activity"/>
    <property type="evidence" value="ECO:0007669"/>
    <property type="project" value="TreeGrafter"/>
</dbReference>
<dbReference type="SUPFAM" id="SSF52540">
    <property type="entry name" value="P-loop containing nucleoside triphosphate hydrolases"/>
    <property type="match status" value="1"/>
</dbReference>
<dbReference type="PANTHER" id="PTHR30258:SF2">
    <property type="entry name" value="COMG OPERON PROTEIN 1"/>
    <property type="match status" value="1"/>
</dbReference>
<dbReference type="Gene3D" id="3.30.450.90">
    <property type="match status" value="1"/>
</dbReference>
<comment type="caution">
    <text evidence="5">The sequence shown here is derived from an EMBL/GenBank/DDBJ whole genome shotgun (WGS) entry which is preliminary data.</text>
</comment>
<evidence type="ECO:0000256" key="1">
    <source>
        <dbReference type="ARBA" id="ARBA00006611"/>
    </source>
</evidence>
<dbReference type="SUPFAM" id="SSF160246">
    <property type="entry name" value="EspE N-terminal domain-like"/>
    <property type="match status" value="1"/>
</dbReference>
<dbReference type="Pfam" id="PF05157">
    <property type="entry name" value="MshEN"/>
    <property type="match status" value="1"/>
</dbReference>
<dbReference type="CDD" id="cd01129">
    <property type="entry name" value="PulE-GspE-like"/>
    <property type="match status" value="1"/>
</dbReference>
<protein>
    <submittedName>
        <fullName evidence="5">General secretory pathway protein E</fullName>
    </submittedName>
</protein>
<accession>A0A0G0YY02</accession>
<dbReference type="AlphaFoldDB" id="A0A0G0YY02"/>
<dbReference type="InterPro" id="IPR001482">
    <property type="entry name" value="T2SS/T4SS_dom"/>
</dbReference>
<evidence type="ECO:0000313" key="6">
    <source>
        <dbReference type="Proteomes" id="UP000034875"/>
    </source>
</evidence>
<sequence>MLKKNDLLDVLLKDGLITEDQASQVRLEQINTGHDLVSILLDRSFVSPKQIALTNAKLLNIPFVDLAQSSFSPQVLSKIPESVARHYVLIPLDLKDEKLRVVMKDPLDLQLLEFLEAKTATKITPLLGDTDEILKAITENYSGGVEKEVQAAIKESETEVEKIKKGLTQAQTMQEIVQSAPIARIVSTILEYATKNRASDIHIEPQDSYTRVRYRIDGVLRERLTLPRLVHDGVISRIKILSNLKIDEKRVPQDGRFNVQMEGMDVDLRVSTLPTSHGEKVVLRLLRKEAKVPILSDLGLTGRALKIFEEALKKTRGIILITGPTGCGKTTTLRTALHLINSPGVNIITLEDPVEYAIPGINQVQINPQAGLTFASGLRSILRQDPNVIMVGEIRDSETMELAIQASLTGHLVFSTLHTGSAAGALPRLLDMGAEPFLLSSTMELVMAQRLIRLLCNDCREKYQADDREVAKLKEVLGSYFPSKEGKIWLYKAKGCAKCAETGYLGREGIYEVLPISQKIATMILERQTSVNIERVAIEGGMLTIVRDGFLKVMRGVTTIEEVLRVAQE</sequence>
<dbReference type="PANTHER" id="PTHR30258">
    <property type="entry name" value="TYPE II SECRETION SYSTEM PROTEIN GSPE-RELATED"/>
    <property type="match status" value="1"/>
</dbReference>
<evidence type="ECO:0000259" key="4">
    <source>
        <dbReference type="SMART" id="SM00382"/>
    </source>
</evidence>
<proteinExistence type="inferred from homology"/>
<dbReference type="SMART" id="SM00382">
    <property type="entry name" value="AAA"/>
    <property type="match status" value="1"/>
</dbReference>
<dbReference type="GO" id="GO:0005524">
    <property type="term" value="F:ATP binding"/>
    <property type="evidence" value="ECO:0007669"/>
    <property type="project" value="UniProtKB-KW"/>
</dbReference>
<reference evidence="5 6" key="1">
    <citation type="journal article" date="2015" name="Nature">
        <title>rRNA introns, odd ribosomes, and small enigmatic genomes across a large radiation of phyla.</title>
        <authorList>
            <person name="Brown C.T."/>
            <person name="Hug L.A."/>
            <person name="Thomas B.C."/>
            <person name="Sharon I."/>
            <person name="Castelle C.J."/>
            <person name="Singh A."/>
            <person name="Wilkins M.J."/>
            <person name="Williams K.H."/>
            <person name="Banfield J.F."/>
        </authorList>
    </citation>
    <scope>NUCLEOTIDE SEQUENCE [LARGE SCALE GENOMIC DNA]</scope>
</reference>
<evidence type="ECO:0000256" key="3">
    <source>
        <dbReference type="ARBA" id="ARBA00022840"/>
    </source>
</evidence>
<keyword evidence="2" id="KW-0547">Nucleotide-binding</keyword>
<dbReference type="Gene3D" id="3.40.50.300">
    <property type="entry name" value="P-loop containing nucleotide triphosphate hydrolases"/>
    <property type="match status" value="1"/>
</dbReference>
<organism evidence="5 6">
    <name type="scientific">candidate division CPR1 bacterium GW2011_GWA2_42_17</name>
    <dbReference type="NCBI Taxonomy" id="1618341"/>
    <lineage>
        <taxon>Bacteria</taxon>
        <taxon>candidate division CPR1</taxon>
    </lineage>
</organism>
<dbReference type="InterPro" id="IPR027417">
    <property type="entry name" value="P-loop_NTPase"/>
</dbReference>
<dbReference type="PATRIC" id="fig|1618341.3.peg.716"/>
<dbReference type="InterPro" id="IPR003593">
    <property type="entry name" value="AAA+_ATPase"/>
</dbReference>
<evidence type="ECO:0000313" key="5">
    <source>
        <dbReference type="EMBL" id="KKS41454.1"/>
    </source>
</evidence>
<dbReference type="GO" id="GO:0005886">
    <property type="term" value="C:plasma membrane"/>
    <property type="evidence" value="ECO:0007669"/>
    <property type="project" value="TreeGrafter"/>
</dbReference>
<dbReference type="FunFam" id="3.30.450.90:FF:000001">
    <property type="entry name" value="Type II secretion system ATPase GspE"/>
    <property type="match status" value="1"/>
</dbReference>
<name>A0A0G0YY02_9BACT</name>
<keyword evidence="3" id="KW-0067">ATP-binding</keyword>
<dbReference type="InterPro" id="IPR007831">
    <property type="entry name" value="T2SS_GspE_N"/>
</dbReference>
<dbReference type="Pfam" id="PF00437">
    <property type="entry name" value="T2SSE"/>
    <property type="match status" value="1"/>
</dbReference>
<dbReference type="Gene3D" id="3.30.300.160">
    <property type="entry name" value="Type II secretion system, protein E, N-terminal domain"/>
    <property type="match status" value="1"/>
</dbReference>